<reference evidence="3 4" key="2">
    <citation type="submission" date="2017-08" db="EMBL/GenBank/DDBJ databases">
        <authorList>
            <person name="de Groot N.N."/>
        </authorList>
    </citation>
    <scope>NUCLEOTIDE SEQUENCE [LARGE SCALE GENOMIC DNA]</scope>
    <source>
        <strain evidence="3 4">USBA 78</strain>
    </source>
</reference>
<evidence type="ECO:0000313" key="4">
    <source>
        <dbReference type="Proteomes" id="UP000219068"/>
    </source>
</evidence>
<protein>
    <submittedName>
        <fullName evidence="2">Haloacid dehalogenase</fullName>
    </submittedName>
    <submittedName>
        <fullName evidence="3">Putative hydrolase of the HAD superfamily</fullName>
    </submittedName>
</protein>
<dbReference type="InterPro" id="IPR023214">
    <property type="entry name" value="HAD_sf"/>
</dbReference>
<organism evidence="2 5">
    <name type="scientific">Thalassospira xiamenensis</name>
    <dbReference type="NCBI Taxonomy" id="220697"/>
    <lineage>
        <taxon>Bacteria</taxon>
        <taxon>Pseudomonadati</taxon>
        <taxon>Pseudomonadota</taxon>
        <taxon>Alphaproteobacteria</taxon>
        <taxon>Rhodospirillales</taxon>
        <taxon>Thalassospiraceae</taxon>
        <taxon>Thalassospira</taxon>
    </lineage>
</organism>
<dbReference type="PANTHER" id="PTHR43316">
    <property type="entry name" value="HYDROLASE, HALOACID DELAHOGENASE-RELATED"/>
    <property type="match status" value="1"/>
</dbReference>
<sequence>MTYKLIAFDGDDTLWHNEPLFRDAHIRLREMLSHYGDADTVNDRLYQAELANLSIYGYGITGFTLSMIETAIELSDKKISAAEIHELAEIGKSMLRAPTRLIEGAEDVLRHYAAHPDRKVVLITKGDLIAQQLKIERSGLESLFAGVEIVSEKDPLTYRNIFGRYGVEPSEAVMIGNSLKSDILPVLACGGSAIHIPYEITWVHEMVDQTEIDNDHFVTVESIAEVPESIEKLEEDLPAYGTVGSMENV</sequence>
<dbReference type="Proteomes" id="UP000219068">
    <property type="component" value="Unassembled WGS sequence"/>
</dbReference>
<dbReference type="InterPro" id="IPR036412">
    <property type="entry name" value="HAD-like_sf"/>
</dbReference>
<dbReference type="GO" id="GO:0016787">
    <property type="term" value="F:hydrolase activity"/>
    <property type="evidence" value="ECO:0007669"/>
    <property type="project" value="UniProtKB-KW"/>
</dbReference>
<dbReference type="SFLD" id="SFLDS00003">
    <property type="entry name" value="Haloacid_Dehalogenase"/>
    <property type="match status" value="1"/>
</dbReference>
<dbReference type="RefSeq" id="WP_062958934.1">
    <property type="nucleotide sequence ID" value="NZ_JPWD01000008.1"/>
</dbReference>
<evidence type="ECO:0000313" key="5">
    <source>
        <dbReference type="Proteomes" id="UP000252266"/>
    </source>
</evidence>
<dbReference type="Pfam" id="PF00702">
    <property type="entry name" value="Hydrolase"/>
    <property type="match status" value="1"/>
</dbReference>
<dbReference type="InterPro" id="IPR051540">
    <property type="entry name" value="S-2-haloacid_dehalogenase"/>
</dbReference>
<dbReference type="PANTHER" id="PTHR43316:SF8">
    <property type="entry name" value="HAD FAMILY HYDROLASE"/>
    <property type="match status" value="1"/>
</dbReference>
<dbReference type="SUPFAM" id="SSF56784">
    <property type="entry name" value="HAD-like"/>
    <property type="match status" value="1"/>
</dbReference>
<reference evidence="2 5" key="1">
    <citation type="submission" date="2014-07" db="EMBL/GenBank/DDBJ databases">
        <title>Draft genome sequence of Thalassospira xiamenensis IB13.</title>
        <authorList>
            <person name="Lai Q."/>
            <person name="Shao Z."/>
        </authorList>
    </citation>
    <scope>NUCLEOTIDE SEQUENCE [LARGE SCALE GENOMIC DNA]</scope>
    <source>
        <strain evidence="2 5">IB13</strain>
    </source>
</reference>
<accession>A0A154KXG9</accession>
<dbReference type="InterPro" id="IPR023198">
    <property type="entry name" value="PGP-like_dom2"/>
</dbReference>
<evidence type="ECO:0000313" key="2">
    <source>
        <dbReference type="EMBL" id="RCK47575.1"/>
    </source>
</evidence>
<dbReference type="EMBL" id="JPWJ01000010">
    <property type="protein sequence ID" value="RCK47575.1"/>
    <property type="molecule type" value="Genomic_DNA"/>
</dbReference>
<proteinExistence type="predicted"/>
<keyword evidence="1 3" id="KW-0378">Hydrolase</keyword>
<dbReference type="Gene3D" id="1.10.150.240">
    <property type="entry name" value="Putative phosphatase, domain 2"/>
    <property type="match status" value="1"/>
</dbReference>
<dbReference type="AlphaFoldDB" id="A0A154KXG9"/>
<dbReference type="Gene3D" id="3.40.50.1000">
    <property type="entry name" value="HAD superfamily/HAD-like"/>
    <property type="match status" value="1"/>
</dbReference>
<evidence type="ECO:0000313" key="3">
    <source>
        <dbReference type="EMBL" id="SOB94447.1"/>
    </source>
</evidence>
<evidence type="ECO:0000256" key="1">
    <source>
        <dbReference type="ARBA" id="ARBA00022801"/>
    </source>
</evidence>
<dbReference type="Proteomes" id="UP000252266">
    <property type="component" value="Unassembled WGS sequence"/>
</dbReference>
<gene>
    <name evidence="3" type="ORF">SAMN05428964_1011047</name>
    <name evidence="2" type="ORF">TH44_18135</name>
</gene>
<dbReference type="SFLD" id="SFLDG01129">
    <property type="entry name" value="C1.5:_HAD__Beta-PGM__Phosphata"/>
    <property type="match status" value="1"/>
</dbReference>
<dbReference type="EMBL" id="OBMM01000001">
    <property type="protein sequence ID" value="SOB94447.1"/>
    <property type="molecule type" value="Genomic_DNA"/>
</dbReference>
<name>A0A154KXG9_9PROT</name>